<keyword evidence="5" id="KW-1185">Reference proteome</keyword>
<dbReference type="SUPFAM" id="SSF46785">
    <property type="entry name" value="Winged helix' DNA-binding domain"/>
    <property type="match status" value="1"/>
</dbReference>
<protein>
    <submittedName>
        <fullName evidence="4">ArsR family transcriptional regulator</fullName>
    </submittedName>
</protein>
<evidence type="ECO:0000259" key="3">
    <source>
        <dbReference type="Pfam" id="PF24042"/>
    </source>
</evidence>
<dbReference type="Gene3D" id="1.10.10.10">
    <property type="entry name" value="Winged helix-like DNA-binding domain superfamily/Winged helix DNA-binding domain"/>
    <property type="match status" value="1"/>
</dbReference>
<dbReference type="CDD" id="cd00090">
    <property type="entry name" value="HTH_ARSR"/>
    <property type="match status" value="1"/>
</dbReference>
<dbReference type="Pfam" id="PF24042">
    <property type="entry name" value="DUF7351"/>
    <property type="match status" value="1"/>
</dbReference>
<dbReference type="InterPro" id="IPR055775">
    <property type="entry name" value="DUF7351"/>
</dbReference>
<dbReference type="Pfam" id="PF24038">
    <property type="entry name" value="DUF7347"/>
    <property type="match status" value="1"/>
</dbReference>
<dbReference type="Proteomes" id="UP000281431">
    <property type="component" value="Unassembled WGS sequence"/>
</dbReference>
<feature type="domain" description="DUF7347" evidence="2">
    <location>
        <begin position="18"/>
        <end position="97"/>
    </location>
</feature>
<dbReference type="InterPro" id="IPR036390">
    <property type="entry name" value="WH_DNA-bd_sf"/>
</dbReference>
<name>A0A3N6PUE8_NATCH</name>
<sequence>MTNRRADSNGRAGANDRPADPFKALGNETRLEILRTLYERMQGDEAPLSYSALRDRVGVADKGNFNYHLRQLDGRFLEDDGDGYRLTFAGFEIAKVIDVDAWRSHEACGPVVLEDGSERGTVCDSDGGDESLTAVYEDSVVKIRRGDETLSAHAVRPAGATDRGMAMDALLDVASTLWQHTIESILEGICPYCHATVERRLAIDESSAWVHSFRATCTTCGPLGGSHVAIAAVVHPAVISFCWERGVDVTTRPHWELPFVDDAAVTVASEEPTRLRVDVELEGDRLEVLLDETVSVVGTNRREKR</sequence>
<proteinExistence type="predicted"/>
<feature type="region of interest" description="Disordered" evidence="1">
    <location>
        <begin position="1"/>
        <end position="22"/>
    </location>
</feature>
<gene>
    <name evidence="4" type="ORF">EA472_02185</name>
</gene>
<reference evidence="4 5" key="1">
    <citation type="submission" date="2018-10" db="EMBL/GenBank/DDBJ databases">
        <title>Natrarchaeobius chitinivorans gen. nov., sp. nov., and Natrarchaeobius haloalkaliphilus sp. nov., alkaliphilic, chitin-utilizing haloarchaea from hypersaline alkaline lakes.</title>
        <authorList>
            <person name="Sorokin D.Y."/>
            <person name="Elcheninov A.G."/>
            <person name="Kostrikina N.A."/>
            <person name="Bale N.J."/>
            <person name="Sinninghe Damste J.S."/>
            <person name="Khijniak T.V."/>
            <person name="Kublanov I.V."/>
            <person name="Toshchakov S.V."/>
        </authorList>
    </citation>
    <scope>NUCLEOTIDE SEQUENCE [LARGE SCALE GENOMIC DNA]</scope>
    <source>
        <strain evidence="4 5">AArcht7</strain>
    </source>
</reference>
<feature type="domain" description="DUF7351" evidence="3">
    <location>
        <begin position="129"/>
        <end position="296"/>
    </location>
</feature>
<dbReference type="EMBL" id="REFZ01000001">
    <property type="protein sequence ID" value="RQH03396.1"/>
    <property type="molecule type" value="Genomic_DNA"/>
</dbReference>
<comment type="caution">
    <text evidence="4">The sequence shown here is derived from an EMBL/GenBank/DDBJ whole genome shotgun (WGS) entry which is preliminary data.</text>
</comment>
<dbReference type="InterPro" id="IPR055771">
    <property type="entry name" value="DUF7347"/>
</dbReference>
<dbReference type="InterPro" id="IPR036388">
    <property type="entry name" value="WH-like_DNA-bd_sf"/>
</dbReference>
<evidence type="ECO:0000313" key="4">
    <source>
        <dbReference type="EMBL" id="RQH03396.1"/>
    </source>
</evidence>
<evidence type="ECO:0000313" key="5">
    <source>
        <dbReference type="Proteomes" id="UP000281431"/>
    </source>
</evidence>
<dbReference type="OrthoDB" id="8482at2157"/>
<organism evidence="4 5">
    <name type="scientific">Natrarchaeobius chitinivorans</name>
    <dbReference type="NCBI Taxonomy" id="1679083"/>
    <lineage>
        <taxon>Archaea</taxon>
        <taxon>Methanobacteriati</taxon>
        <taxon>Methanobacteriota</taxon>
        <taxon>Stenosarchaea group</taxon>
        <taxon>Halobacteria</taxon>
        <taxon>Halobacteriales</taxon>
        <taxon>Natrialbaceae</taxon>
        <taxon>Natrarchaeobius</taxon>
    </lineage>
</organism>
<evidence type="ECO:0000256" key="1">
    <source>
        <dbReference type="SAM" id="MobiDB-lite"/>
    </source>
</evidence>
<dbReference type="InterPro" id="IPR011991">
    <property type="entry name" value="ArsR-like_HTH"/>
</dbReference>
<evidence type="ECO:0000259" key="2">
    <source>
        <dbReference type="Pfam" id="PF24038"/>
    </source>
</evidence>
<dbReference type="AlphaFoldDB" id="A0A3N6PUE8"/>
<accession>A0A3N6PUE8</accession>